<evidence type="ECO:0000313" key="12">
    <source>
        <dbReference type="Proteomes" id="UP001141327"/>
    </source>
</evidence>
<organism evidence="11 12">
    <name type="scientific">Paratrimastix pyriformis</name>
    <dbReference type="NCBI Taxonomy" id="342808"/>
    <lineage>
        <taxon>Eukaryota</taxon>
        <taxon>Metamonada</taxon>
        <taxon>Preaxostyla</taxon>
        <taxon>Paratrimastigidae</taxon>
        <taxon>Paratrimastix</taxon>
    </lineage>
</organism>
<dbReference type="PANTHER" id="PTHR15959">
    <property type="entry name" value="SYNTAXIN-18"/>
    <property type="match status" value="1"/>
</dbReference>
<sequence length="346" mass="38640">MFECLPPVLALAAGIDLPLAPAMTLSAADKVQPVTPKSQNPLLSVSLAFRQTAQEISDLIKKGNTFLERNYRDYVNVNAFASHSAMTDDQRDLIERETVQFIRLATSRIEALEQSIGTQKFPFKLTQARIASTLTDLFSHQKNVVHTLYQQLQVFSQRYNQARRLRAEGVSQQRAFFELSSAHVRHRPAQLLAPATPGTPSATTTPATPTGPVMAGPPATGMTPMSPLTPVGASVPMAHVPQGEGELLEQENADLTRELTDVFFRAKQVENTSLEIARLDEYLQQQMERQDIQIQDIIQNLLSSNQNVDDAHSQLVQARRGTSMRRVLAYMMFILGCLLLFYNWLY</sequence>
<comment type="subcellular location">
    <subcellularLocation>
        <location evidence="1">Membrane</location>
        <topology evidence="1">Single-pass type IV membrane protein</topology>
    </subcellularLocation>
</comment>
<evidence type="ECO:0000256" key="2">
    <source>
        <dbReference type="ARBA" id="ARBA00009063"/>
    </source>
</evidence>
<evidence type="ECO:0000256" key="1">
    <source>
        <dbReference type="ARBA" id="ARBA00004211"/>
    </source>
</evidence>
<protein>
    <recommendedName>
        <fullName evidence="13">Syntaxin 18</fullName>
    </recommendedName>
</protein>
<feature type="region of interest" description="Disordered" evidence="9">
    <location>
        <begin position="192"/>
        <end position="221"/>
    </location>
</feature>
<dbReference type="EMBL" id="JAPMOS010000076">
    <property type="protein sequence ID" value="KAJ4456283.1"/>
    <property type="molecule type" value="Genomic_DNA"/>
</dbReference>
<evidence type="ECO:0008006" key="13">
    <source>
        <dbReference type="Google" id="ProtNLM"/>
    </source>
</evidence>
<keyword evidence="3" id="KW-0813">Transport</keyword>
<name>A0ABQ8UAE3_9EUKA</name>
<dbReference type="PANTHER" id="PTHR15959:SF0">
    <property type="entry name" value="SYNTAXIN-18"/>
    <property type="match status" value="1"/>
</dbReference>
<comment type="similarity">
    <text evidence="2">Belongs to the syntaxin family.</text>
</comment>
<reference evidence="11" key="1">
    <citation type="journal article" date="2022" name="bioRxiv">
        <title>Genomics of Preaxostyla Flagellates Illuminates Evolutionary Transitions and the Path Towards Mitochondrial Loss.</title>
        <authorList>
            <person name="Novak L.V.F."/>
            <person name="Treitli S.C."/>
            <person name="Pyrih J."/>
            <person name="Halakuc P."/>
            <person name="Pipaliya S.V."/>
            <person name="Vacek V."/>
            <person name="Brzon O."/>
            <person name="Soukal P."/>
            <person name="Eme L."/>
            <person name="Dacks J.B."/>
            <person name="Karnkowska A."/>
            <person name="Elias M."/>
            <person name="Hampl V."/>
        </authorList>
    </citation>
    <scope>NUCLEOTIDE SEQUENCE</scope>
    <source>
        <strain evidence="11">RCP-MX</strain>
    </source>
</reference>
<keyword evidence="12" id="KW-1185">Reference proteome</keyword>
<evidence type="ECO:0000256" key="3">
    <source>
        <dbReference type="ARBA" id="ARBA00022448"/>
    </source>
</evidence>
<comment type="caution">
    <text evidence="11">The sequence shown here is derived from an EMBL/GenBank/DDBJ whole genome shotgun (WGS) entry which is preliminary data.</text>
</comment>
<evidence type="ECO:0000256" key="4">
    <source>
        <dbReference type="ARBA" id="ARBA00022692"/>
    </source>
</evidence>
<keyword evidence="5" id="KW-0653">Protein transport</keyword>
<evidence type="ECO:0000256" key="5">
    <source>
        <dbReference type="ARBA" id="ARBA00022927"/>
    </source>
</evidence>
<keyword evidence="7" id="KW-0175">Coiled coil</keyword>
<gene>
    <name evidence="11" type="ORF">PAPYR_8581</name>
</gene>
<accession>A0ABQ8UAE3</accession>
<evidence type="ECO:0000256" key="9">
    <source>
        <dbReference type="SAM" id="MobiDB-lite"/>
    </source>
</evidence>
<evidence type="ECO:0000256" key="8">
    <source>
        <dbReference type="ARBA" id="ARBA00023136"/>
    </source>
</evidence>
<feature type="transmembrane region" description="Helical" evidence="10">
    <location>
        <begin position="327"/>
        <end position="345"/>
    </location>
</feature>
<dbReference type="Proteomes" id="UP001141327">
    <property type="component" value="Unassembled WGS sequence"/>
</dbReference>
<feature type="compositionally biased region" description="Low complexity" evidence="9">
    <location>
        <begin position="193"/>
        <end position="221"/>
    </location>
</feature>
<proteinExistence type="inferred from homology"/>
<evidence type="ECO:0000256" key="10">
    <source>
        <dbReference type="SAM" id="Phobius"/>
    </source>
</evidence>
<evidence type="ECO:0000313" key="11">
    <source>
        <dbReference type="EMBL" id="KAJ4456283.1"/>
    </source>
</evidence>
<dbReference type="Gene3D" id="1.20.5.110">
    <property type="match status" value="1"/>
</dbReference>
<evidence type="ECO:0000256" key="7">
    <source>
        <dbReference type="ARBA" id="ARBA00023054"/>
    </source>
</evidence>
<evidence type="ECO:0000256" key="6">
    <source>
        <dbReference type="ARBA" id="ARBA00022989"/>
    </source>
</evidence>
<keyword evidence="6 10" id="KW-1133">Transmembrane helix</keyword>
<keyword evidence="4 10" id="KW-0812">Transmembrane</keyword>
<keyword evidence="8 10" id="KW-0472">Membrane</keyword>